<dbReference type="Gene3D" id="3.40.50.1820">
    <property type="entry name" value="alpha/beta hydrolase"/>
    <property type="match status" value="1"/>
</dbReference>
<evidence type="ECO:0000259" key="4">
    <source>
        <dbReference type="Pfam" id="PF00326"/>
    </source>
</evidence>
<accession>A0A2U2HFC0</accession>
<dbReference type="Gene3D" id="2.120.10.30">
    <property type="entry name" value="TolB, C-terminal domain"/>
    <property type="match status" value="2"/>
</dbReference>
<dbReference type="InterPro" id="IPR001375">
    <property type="entry name" value="Peptidase_S9_cat"/>
</dbReference>
<dbReference type="InterPro" id="IPR011659">
    <property type="entry name" value="WD40"/>
</dbReference>
<dbReference type="Proteomes" id="UP000241421">
    <property type="component" value="Unassembled WGS sequence"/>
</dbReference>
<dbReference type="Pfam" id="PF00326">
    <property type="entry name" value="Peptidase_S9"/>
    <property type="match status" value="1"/>
</dbReference>
<dbReference type="PANTHER" id="PTHR42776:SF27">
    <property type="entry name" value="DIPEPTIDYL PEPTIDASE FAMILY MEMBER 6"/>
    <property type="match status" value="1"/>
</dbReference>
<proteinExistence type="predicted"/>
<dbReference type="GO" id="GO:0006508">
    <property type="term" value="P:proteolysis"/>
    <property type="evidence" value="ECO:0007669"/>
    <property type="project" value="InterPro"/>
</dbReference>
<feature type="region of interest" description="Disordered" evidence="3">
    <location>
        <begin position="1"/>
        <end position="44"/>
    </location>
</feature>
<evidence type="ECO:0000313" key="5">
    <source>
        <dbReference type="EMBL" id="PWF42875.1"/>
    </source>
</evidence>
<comment type="caution">
    <text evidence="5">The sequence shown here is derived from an EMBL/GenBank/DDBJ whole genome shotgun (WGS) entry which is preliminary data.</text>
</comment>
<dbReference type="GO" id="GO:0004252">
    <property type="term" value="F:serine-type endopeptidase activity"/>
    <property type="evidence" value="ECO:0007669"/>
    <property type="project" value="TreeGrafter"/>
</dbReference>
<keyword evidence="1" id="KW-0378">Hydrolase</keyword>
<protein>
    <submittedName>
        <fullName evidence="5">S9 family peptidase</fullName>
    </submittedName>
</protein>
<evidence type="ECO:0000313" key="6">
    <source>
        <dbReference type="Proteomes" id="UP000241421"/>
    </source>
</evidence>
<feature type="compositionally biased region" description="Polar residues" evidence="3">
    <location>
        <begin position="1"/>
        <end position="18"/>
    </location>
</feature>
<dbReference type="RefSeq" id="WP_106759513.1">
    <property type="nucleotide sequence ID" value="NZ_PXWF02000291.1"/>
</dbReference>
<keyword evidence="2" id="KW-0720">Serine protease</keyword>
<dbReference type="InterPro" id="IPR011042">
    <property type="entry name" value="6-blade_b-propeller_TolB-like"/>
</dbReference>
<dbReference type="SUPFAM" id="SSF53474">
    <property type="entry name" value="alpha/beta-Hydrolases"/>
    <property type="match status" value="1"/>
</dbReference>
<name>A0A2U2HFC0_9BURK</name>
<dbReference type="SUPFAM" id="SSF82171">
    <property type="entry name" value="DPP6 N-terminal domain-like"/>
    <property type="match status" value="1"/>
</dbReference>
<dbReference type="EMBL" id="PXWF02000291">
    <property type="protein sequence ID" value="PWF42875.1"/>
    <property type="molecule type" value="Genomic_DNA"/>
</dbReference>
<dbReference type="PANTHER" id="PTHR42776">
    <property type="entry name" value="SERINE PEPTIDASE S9 FAMILY MEMBER"/>
    <property type="match status" value="1"/>
</dbReference>
<organism evidence="5 6">
    <name type="scientific">Massilia glaciei</name>
    <dbReference type="NCBI Taxonomy" id="1524097"/>
    <lineage>
        <taxon>Bacteria</taxon>
        <taxon>Pseudomonadati</taxon>
        <taxon>Pseudomonadota</taxon>
        <taxon>Betaproteobacteria</taxon>
        <taxon>Burkholderiales</taxon>
        <taxon>Oxalobacteraceae</taxon>
        <taxon>Telluria group</taxon>
        <taxon>Massilia</taxon>
    </lineage>
</organism>
<evidence type="ECO:0000256" key="2">
    <source>
        <dbReference type="ARBA" id="ARBA00022825"/>
    </source>
</evidence>
<gene>
    <name evidence="5" type="ORF">C7C56_022140</name>
</gene>
<keyword evidence="2" id="KW-0645">Protease</keyword>
<dbReference type="Pfam" id="PF07676">
    <property type="entry name" value="PD40"/>
    <property type="match status" value="3"/>
</dbReference>
<evidence type="ECO:0000256" key="1">
    <source>
        <dbReference type="ARBA" id="ARBA00022801"/>
    </source>
</evidence>
<keyword evidence="6" id="KW-1185">Reference proteome</keyword>
<sequence length="652" mass="71219">MASASGQARQLTAGTQDSAPRWSPDGNHLAFLRQGEKDGKPTPPQLWLMALAGGAPRQLTHLAKGAGNPVWSPDGKSIAFLSTTNEADTALSACLAREGADQKTCSPIRQSDVQVITRAVYRANGAGYIDFRRPAHLWRVDVAPDAAAAPRQLTFGQHEAREIAWAPDGKRIYFVADRSIPTAHFKPSVHTIYAVPAAGGVAGEVMRFAGRINGLAISPSGDRLAFIASTNAPVQSHSRSNLWVAALGGAPRNVTAGYDWDIGAGIISDQSAPRAGGPGAAPLWSADGRSVTVVVAKRGRANLERFDLHDGSISALTTGDQAVLRYSSNGRQTVALISTPTELNELYLLGADAAAPRRLTGVNRELFAGLNLSRPRDICYRSFDGRKIHALVQTPPGFDPKRRYPLILNIHGGPHAAYGHTFFHEMQWMAAKGYVVLYPNPRGSTTYGEQFANVIHYRYPGDDYRDLMAGVDELVRLGWADSGRMGVTGGSGGGLLTNWVIGRTHRFKAAVSQRDIANWADWWYSADSSFYNWFRKPPFEDPADFRARSPITYVNKIKTPTMFILSDADSRTPPESGGDQMFRALNYRKIATAMVRFPGESHDLSRSGKPWHRVERLQHIVNWFDLYLLGKQTNEYDLVPPALPDLRAAPAD</sequence>
<dbReference type="AlphaFoldDB" id="A0A2U2HFC0"/>
<feature type="domain" description="Peptidase S9 prolyl oligopeptidase catalytic" evidence="4">
    <location>
        <begin position="421"/>
        <end position="628"/>
    </location>
</feature>
<evidence type="ECO:0000256" key="3">
    <source>
        <dbReference type="SAM" id="MobiDB-lite"/>
    </source>
</evidence>
<reference evidence="5 6" key="1">
    <citation type="submission" date="2018-04" db="EMBL/GenBank/DDBJ databases">
        <title>Massilia violaceinigra sp. nov., a novel purple-pigmented bacterium isolated from Tianshan glacier, Xinjiang, China.</title>
        <authorList>
            <person name="Wang H."/>
        </authorList>
    </citation>
    <scope>NUCLEOTIDE SEQUENCE [LARGE SCALE GENOMIC DNA]</scope>
    <source>
        <strain evidence="5 6">B448-2</strain>
    </source>
</reference>
<dbReference type="InterPro" id="IPR029058">
    <property type="entry name" value="AB_hydrolase_fold"/>
</dbReference>
<dbReference type="OrthoDB" id="262125at2"/>